<evidence type="ECO:0000313" key="6">
    <source>
        <dbReference type="EMBL" id="OMO80719.1"/>
    </source>
</evidence>
<evidence type="ECO:0000256" key="3">
    <source>
        <dbReference type="ARBA" id="ARBA00022771"/>
    </source>
</evidence>
<organism evidence="6 7">
    <name type="scientific">Corchorus olitorius</name>
    <dbReference type="NCBI Taxonomy" id="93759"/>
    <lineage>
        <taxon>Eukaryota</taxon>
        <taxon>Viridiplantae</taxon>
        <taxon>Streptophyta</taxon>
        <taxon>Embryophyta</taxon>
        <taxon>Tracheophyta</taxon>
        <taxon>Spermatophyta</taxon>
        <taxon>Magnoliopsida</taxon>
        <taxon>eudicotyledons</taxon>
        <taxon>Gunneridae</taxon>
        <taxon>Pentapetalae</taxon>
        <taxon>rosids</taxon>
        <taxon>malvids</taxon>
        <taxon>Malvales</taxon>
        <taxon>Malvaceae</taxon>
        <taxon>Grewioideae</taxon>
        <taxon>Apeibeae</taxon>
        <taxon>Corchorus</taxon>
    </lineage>
</organism>
<comment type="subcellular location">
    <subcellularLocation>
        <location evidence="1">Nucleus</location>
    </subcellularLocation>
</comment>
<dbReference type="InterPro" id="IPR012337">
    <property type="entry name" value="RNaseH-like_sf"/>
</dbReference>
<dbReference type="GO" id="GO:0005634">
    <property type="term" value="C:nucleus"/>
    <property type="evidence" value="ECO:0007669"/>
    <property type="project" value="UniProtKB-SubCell"/>
</dbReference>
<dbReference type="Proteomes" id="UP000187203">
    <property type="component" value="Unassembled WGS sequence"/>
</dbReference>
<dbReference type="PANTHER" id="PTHR46481:SF10">
    <property type="entry name" value="ZINC FINGER BED DOMAIN-CONTAINING PROTEIN 39"/>
    <property type="match status" value="1"/>
</dbReference>
<evidence type="ECO:0000313" key="7">
    <source>
        <dbReference type="Proteomes" id="UP000187203"/>
    </source>
</evidence>
<evidence type="ECO:0000256" key="5">
    <source>
        <dbReference type="ARBA" id="ARBA00023242"/>
    </source>
</evidence>
<gene>
    <name evidence="6" type="ORF">COLO4_23970</name>
</gene>
<comment type="caution">
    <text evidence="6">The sequence shown here is derived from an EMBL/GenBank/DDBJ whole genome shotgun (WGS) entry which is preliminary data.</text>
</comment>
<dbReference type="STRING" id="93759.A0A1R3IDQ6"/>
<protein>
    <submittedName>
        <fullName evidence="6">Uncharacterized protein</fullName>
    </submittedName>
</protein>
<dbReference type="GO" id="GO:0008270">
    <property type="term" value="F:zinc ion binding"/>
    <property type="evidence" value="ECO:0007669"/>
    <property type="project" value="UniProtKB-KW"/>
</dbReference>
<dbReference type="SUPFAM" id="SSF53098">
    <property type="entry name" value="Ribonuclease H-like"/>
    <property type="match status" value="1"/>
</dbReference>
<proteinExistence type="predicted"/>
<evidence type="ECO:0000256" key="2">
    <source>
        <dbReference type="ARBA" id="ARBA00022723"/>
    </source>
</evidence>
<keyword evidence="2" id="KW-0479">Metal-binding</keyword>
<dbReference type="InterPro" id="IPR052035">
    <property type="entry name" value="ZnF_BED_domain_contain"/>
</dbReference>
<sequence>MVLTAHFIDSQWKLNKRVINFVHLPPPRRGVEIVDCIFKCVKEWGIENKIYTLSVDNASNNDSAIRILKHSFSRNKKLLCGDEARVNNAKVRAALYEIFDEYVAEYNSGGTEQGVETQVYGIGTKDANLKGSSSGWGEYTQFLKTTEAV</sequence>
<keyword evidence="7" id="KW-1185">Reference proteome</keyword>
<reference evidence="7" key="1">
    <citation type="submission" date="2013-09" db="EMBL/GenBank/DDBJ databases">
        <title>Corchorus olitorius genome sequencing.</title>
        <authorList>
            <person name="Alam M."/>
            <person name="Haque M.S."/>
            <person name="Islam M.S."/>
            <person name="Emdad E.M."/>
            <person name="Islam M.M."/>
            <person name="Ahmed B."/>
            <person name="Halim A."/>
            <person name="Hossen Q.M.M."/>
            <person name="Hossain M.Z."/>
            <person name="Ahmed R."/>
            <person name="Khan M.M."/>
            <person name="Islam R."/>
            <person name="Rashid M.M."/>
            <person name="Khan S.A."/>
            <person name="Rahman M.S."/>
            <person name="Alam M."/>
            <person name="Yahiya A.S."/>
            <person name="Khan M.S."/>
            <person name="Azam M.S."/>
            <person name="Haque T."/>
            <person name="Lashkar M.Z.H."/>
            <person name="Akhand A.I."/>
            <person name="Morshed G."/>
            <person name="Roy S."/>
            <person name="Uddin K.S."/>
            <person name="Rabeya T."/>
            <person name="Hossain A.S."/>
            <person name="Chowdhury A."/>
            <person name="Snigdha A.R."/>
            <person name="Mortoza M.S."/>
            <person name="Matin S.A."/>
            <person name="Hoque S.M.E."/>
            <person name="Islam M.K."/>
            <person name="Roy D.K."/>
            <person name="Haider R."/>
            <person name="Moosa M.M."/>
            <person name="Elias S.M."/>
            <person name="Hasan A.M."/>
            <person name="Jahan S."/>
            <person name="Shafiuddin M."/>
            <person name="Mahmood N."/>
            <person name="Shommy N.S."/>
        </authorList>
    </citation>
    <scope>NUCLEOTIDE SEQUENCE [LARGE SCALE GENOMIC DNA]</scope>
    <source>
        <strain evidence="7">cv. O-4</strain>
    </source>
</reference>
<dbReference type="AlphaFoldDB" id="A0A1R3IDQ6"/>
<dbReference type="OrthoDB" id="2610923at2759"/>
<keyword evidence="3" id="KW-0863">Zinc-finger</keyword>
<accession>A0A1R3IDQ6</accession>
<name>A0A1R3IDQ6_9ROSI</name>
<dbReference type="EMBL" id="AWUE01018388">
    <property type="protein sequence ID" value="OMO80719.1"/>
    <property type="molecule type" value="Genomic_DNA"/>
</dbReference>
<keyword evidence="5" id="KW-0539">Nucleus</keyword>
<evidence type="ECO:0000256" key="1">
    <source>
        <dbReference type="ARBA" id="ARBA00004123"/>
    </source>
</evidence>
<dbReference type="PANTHER" id="PTHR46481">
    <property type="entry name" value="ZINC FINGER BED DOMAIN-CONTAINING PROTEIN 4"/>
    <property type="match status" value="1"/>
</dbReference>
<keyword evidence="4" id="KW-0862">Zinc</keyword>
<evidence type="ECO:0000256" key="4">
    <source>
        <dbReference type="ARBA" id="ARBA00022833"/>
    </source>
</evidence>